<comment type="caution">
    <text evidence="5">The sequence shown here is derived from an EMBL/GenBank/DDBJ whole genome shotgun (WGS) entry which is preliminary data.</text>
</comment>
<feature type="domain" description="HTH luxR-type" evidence="4">
    <location>
        <begin position="185"/>
        <end position="250"/>
    </location>
</feature>
<dbReference type="Gene3D" id="3.30.450.80">
    <property type="entry name" value="Transcription factor LuxR-like, autoinducer-binding domain"/>
    <property type="match status" value="1"/>
</dbReference>
<proteinExistence type="predicted"/>
<dbReference type="Pfam" id="PF00196">
    <property type="entry name" value="GerE"/>
    <property type="match status" value="1"/>
</dbReference>
<keyword evidence="3" id="KW-0804">Transcription</keyword>
<keyword evidence="2" id="KW-0238">DNA-binding</keyword>
<dbReference type="InterPro" id="IPR005143">
    <property type="entry name" value="TF_LuxR_autoind-bd_dom"/>
</dbReference>
<dbReference type="InterPro" id="IPR036693">
    <property type="entry name" value="TF_LuxR_autoind-bd_dom_sf"/>
</dbReference>
<dbReference type="InterPro" id="IPR016032">
    <property type="entry name" value="Sig_transdc_resp-reg_C-effctor"/>
</dbReference>
<dbReference type="SUPFAM" id="SSF46894">
    <property type="entry name" value="C-terminal effector domain of the bipartite response regulators"/>
    <property type="match status" value="1"/>
</dbReference>
<dbReference type="SMART" id="SM00421">
    <property type="entry name" value="HTH_LUXR"/>
    <property type="match status" value="1"/>
</dbReference>
<accession>A0ABX1Q6K4</accession>
<evidence type="ECO:0000256" key="1">
    <source>
        <dbReference type="ARBA" id="ARBA00023015"/>
    </source>
</evidence>
<dbReference type="InterPro" id="IPR000792">
    <property type="entry name" value="Tscrpt_reg_LuxR_C"/>
</dbReference>
<dbReference type="Proteomes" id="UP000648984">
    <property type="component" value="Unassembled WGS sequence"/>
</dbReference>
<reference evidence="5 6" key="1">
    <citation type="submission" date="2019-12" db="EMBL/GenBank/DDBJ databases">
        <title>Comparative genomics gives insights into the taxonomy of the Azoarcus-Aromatoleum group and reveals separate origins of nif in the plant-associated Azoarcus and non-plant-associated Aromatoleum sub-groups.</title>
        <authorList>
            <person name="Lafos M."/>
            <person name="Maluk M."/>
            <person name="Batista M."/>
            <person name="Junghare M."/>
            <person name="Carmona M."/>
            <person name="Faoro H."/>
            <person name="Cruz L.M."/>
            <person name="Battistoni F."/>
            <person name="De Souza E."/>
            <person name="Pedrosa F."/>
            <person name="Chen W.-M."/>
            <person name="Poole P.S."/>
            <person name="Dixon R.A."/>
            <person name="James E.K."/>
        </authorList>
    </citation>
    <scope>NUCLEOTIDE SEQUENCE [LARGE SCALE GENOMIC DNA]</scope>
    <source>
        <strain evidence="5 6">22Lin</strain>
    </source>
</reference>
<dbReference type="EMBL" id="WTVQ01000003">
    <property type="protein sequence ID" value="NMG73695.1"/>
    <property type="molecule type" value="Genomic_DNA"/>
</dbReference>
<dbReference type="RefSeq" id="WP_169258839.1">
    <property type="nucleotide sequence ID" value="NZ_WTVQ01000003.1"/>
</dbReference>
<dbReference type="Gene3D" id="1.10.10.10">
    <property type="entry name" value="Winged helix-like DNA-binding domain superfamily/Winged helix DNA-binding domain"/>
    <property type="match status" value="1"/>
</dbReference>
<gene>
    <name evidence="5" type="ORF">GPA25_02870</name>
</gene>
<evidence type="ECO:0000259" key="4">
    <source>
        <dbReference type="PROSITE" id="PS50043"/>
    </source>
</evidence>
<organism evidence="5 6">
    <name type="scientific">Aromatoleum diolicum</name>
    <dbReference type="NCBI Taxonomy" id="75796"/>
    <lineage>
        <taxon>Bacteria</taxon>
        <taxon>Pseudomonadati</taxon>
        <taxon>Pseudomonadota</taxon>
        <taxon>Betaproteobacteria</taxon>
        <taxon>Rhodocyclales</taxon>
        <taxon>Rhodocyclaceae</taxon>
        <taxon>Aromatoleum</taxon>
    </lineage>
</organism>
<dbReference type="PROSITE" id="PS50043">
    <property type="entry name" value="HTH_LUXR_2"/>
    <property type="match status" value="1"/>
</dbReference>
<keyword evidence="6" id="KW-1185">Reference proteome</keyword>
<dbReference type="SUPFAM" id="SSF75516">
    <property type="entry name" value="Pheromone-binding domain of LuxR-like quorum-sensing transcription factors"/>
    <property type="match status" value="1"/>
</dbReference>
<dbReference type="PANTHER" id="PTHR44688">
    <property type="entry name" value="DNA-BINDING TRANSCRIPTIONAL ACTIVATOR DEVR_DOSR"/>
    <property type="match status" value="1"/>
</dbReference>
<protein>
    <submittedName>
        <fullName evidence="5">LuxR family transcriptional regulator</fullName>
    </submittedName>
</protein>
<dbReference type="PRINTS" id="PR00038">
    <property type="entry name" value="HTHLUXR"/>
</dbReference>
<dbReference type="Pfam" id="PF03472">
    <property type="entry name" value="Autoind_bind"/>
    <property type="match status" value="1"/>
</dbReference>
<dbReference type="PANTHER" id="PTHR44688:SF16">
    <property type="entry name" value="DNA-BINDING TRANSCRIPTIONAL ACTIVATOR DEVR_DOSR"/>
    <property type="match status" value="1"/>
</dbReference>
<sequence>MALERVVWFCNQLAKQNNLVAAASLLADYGRNLGWERLAFHTDTARLLLPRTPGGGFVVVNMGWAEESVTNWVYERVSLICPVTSRCTASQGSFLWECNPEGETWRDIALSQAQRTILTSYRDYAAGGVTVPVHQPGGRTAYVSWFERDSRKLWSLYQDTCHETHLISHAFIKHALGLKDAGCADHARTEVLTARELECLRWAAHGRTEAEIAAIIGRSRETVHFHLQNVNQKLHANNRAHAVAIACSQGLIRLS</sequence>
<evidence type="ECO:0000256" key="3">
    <source>
        <dbReference type="ARBA" id="ARBA00023163"/>
    </source>
</evidence>
<evidence type="ECO:0000313" key="6">
    <source>
        <dbReference type="Proteomes" id="UP000648984"/>
    </source>
</evidence>
<evidence type="ECO:0000313" key="5">
    <source>
        <dbReference type="EMBL" id="NMG73695.1"/>
    </source>
</evidence>
<name>A0ABX1Q6K4_9RHOO</name>
<dbReference type="CDD" id="cd06170">
    <property type="entry name" value="LuxR_C_like"/>
    <property type="match status" value="1"/>
</dbReference>
<evidence type="ECO:0000256" key="2">
    <source>
        <dbReference type="ARBA" id="ARBA00023125"/>
    </source>
</evidence>
<dbReference type="InterPro" id="IPR036388">
    <property type="entry name" value="WH-like_DNA-bd_sf"/>
</dbReference>
<keyword evidence="1" id="KW-0805">Transcription regulation</keyword>